<dbReference type="AlphaFoldDB" id="A0A0A8XQQ9"/>
<organism evidence="1">
    <name type="scientific">Arundo donax</name>
    <name type="common">Giant reed</name>
    <name type="synonym">Donax arundinaceus</name>
    <dbReference type="NCBI Taxonomy" id="35708"/>
    <lineage>
        <taxon>Eukaryota</taxon>
        <taxon>Viridiplantae</taxon>
        <taxon>Streptophyta</taxon>
        <taxon>Embryophyta</taxon>
        <taxon>Tracheophyta</taxon>
        <taxon>Spermatophyta</taxon>
        <taxon>Magnoliopsida</taxon>
        <taxon>Liliopsida</taxon>
        <taxon>Poales</taxon>
        <taxon>Poaceae</taxon>
        <taxon>PACMAD clade</taxon>
        <taxon>Arundinoideae</taxon>
        <taxon>Arundineae</taxon>
        <taxon>Arundo</taxon>
    </lineage>
</organism>
<evidence type="ECO:0000313" key="1">
    <source>
        <dbReference type="EMBL" id="JAD16234.1"/>
    </source>
</evidence>
<protein>
    <submittedName>
        <fullName evidence="1">Uncharacterized protein</fullName>
    </submittedName>
</protein>
<reference evidence="1" key="2">
    <citation type="journal article" date="2015" name="Data Brief">
        <title>Shoot transcriptome of the giant reed, Arundo donax.</title>
        <authorList>
            <person name="Barrero R.A."/>
            <person name="Guerrero F.D."/>
            <person name="Moolhuijzen P."/>
            <person name="Goolsby J.A."/>
            <person name="Tidwell J."/>
            <person name="Bellgard S.E."/>
            <person name="Bellgard M.I."/>
        </authorList>
    </citation>
    <scope>NUCLEOTIDE SEQUENCE</scope>
    <source>
        <tissue evidence="1">Shoot tissue taken approximately 20 cm above the soil surface</tissue>
    </source>
</reference>
<sequence length="52" mass="5999">MNFQVSCCITKWKPVYAGNMDMYLQLVNFGKLNSLKFCCALSVRMGRSYPLK</sequence>
<dbReference type="EMBL" id="GBRH01281661">
    <property type="protein sequence ID" value="JAD16234.1"/>
    <property type="molecule type" value="Transcribed_RNA"/>
</dbReference>
<name>A0A0A8XQQ9_ARUDO</name>
<proteinExistence type="predicted"/>
<accession>A0A0A8XQQ9</accession>
<reference evidence="1" key="1">
    <citation type="submission" date="2014-09" db="EMBL/GenBank/DDBJ databases">
        <authorList>
            <person name="Magalhaes I.L.F."/>
            <person name="Oliveira U."/>
            <person name="Santos F.R."/>
            <person name="Vidigal T.H.D.A."/>
            <person name="Brescovit A.D."/>
            <person name="Santos A.J."/>
        </authorList>
    </citation>
    <scope>NUCLEOTIDE SEQUENCE</scope>
    <source>
        <tissue evidence="1">Shoot tissue taken approximately 20 cm above the soil surface</tissue>
    </source>
</reference>